<dbReference type="EMBL" id="QGDT01000002">
    <property type="protein sequence ID" value="PWJ59647.1"/>
    <property type="molecule type" value="Genomic_DNA"/>
</dbReference>
<dbReference type="AlphaFoldDB" id="A0A316BAS5"/>
<dbReference type="CDD" id="cd03784">
    <property type="entry name" value="GT1_Gtf-like"/>
    <property type="match status" value="1"/>
</dbReference>
<dbReference type="InterPro" id="IPR002213">
    <property type="entry name" value="UDP_glucos_trans"/>
</dbReference>
<comment type="caution">
    <text evidence="3">The sequence shown here is derived from an EMBL/GenBank/DDBJ whole genome shotgun (WGS) entry which is preliminary data.</text>
</comment>
<dbReference type="SUPFAM" id="SSF53756">
    <property type="entry name" value="UDP-Glycosyltransferase/glycogen phosphorylase"/>
    <property type="match status" value="1"/>
</dbReference>
<evidence type="ECO:0000313" key="3">
    <source>
        <dbReference type="EMBL" id="PWJ59647.1"/>
    </source>
</evidence>
<sequence>MDVKSVVFVFPNLAGHLNRTIKLAYEYQQKGYVAYYAGLHIMMPFVRKYNFEFYALSTLPFATGIEELIHEDKEERWLESLLDRFSGKLFHSRHQDLQRMLAELKPSIIFLDHFNYSDFVVLHPLLTSNTRLVFLQTKFPMYEHALVPPPNTFAFPGKDGSKLWIKYYRKHYLKQLWENIKYLGKSNLNQLKRKFKELDIPAKHRINTKKTYNPAFDHVEEWFLVPQELDFPEQSLKSWQKYLAPMVDLSRDEEIDKNLENFVKDSKGQKLIYCSLGTVLSTHLKHGTQKADSFFQNIYHLVGKEDQYRLILVIPKDVKVVLSGSFQNILILEFAPQLYILKHADLFLTHSGNGSVFESISLGVPMLLFPLNNKWDQNGTAARVVYHGLGIKLELAASQKKLSSGICQLLNDNSFKINTQAMSRVFSEKYF</sequence>
<dbReference type="OrthoDB" id="9805366at2"/>
<keyword evidence="4" id="KW-1185">Reference proteome</keyword>
<dbReference type="Gene3D" id="3.40.50.2000">
    <property type="entry name" value="Glycogen Phosphorylase B"/>
    <property type="match status" value="2"/>
</dbReference>
<dbReference type="PANTHER" id="PTHR48043:SF145">
    <property type="entry name" value="FI06409P-RELATED"/>
    <property type="match status" value="1"/>
</dbReference>
<dbReference type="PANTHER" id="PTHR48043">
    <property type="entry name" value="EG:EG0003.4 PROTEIN-RELATED"/>
    <property type="match status" value="1"/>
</dbReference>
<proteinExistence type="predicted"/>
<evidence type="ECO:0000256" key="2">
    <source>
        <dbReference type="ARBA" id="ARBA00022679"/>
    </source>
</evidence>
<dbReference type="InterPro" id="IPR050271">
    <property type="entry name" value="UDP-glycosyltransferase"/>
</dbReference>
<gene>
    <name evidence="3" type="ORF">CLV98_102481</name>
</gene>
<organism evidence="3 4">
    <name type="scientific">Dyadobacter jejuensis</name>
    <dbReference type="NCBI Taxonomy" id="1082580"/>
    <lineage>
        <taxon>Bacteria</taxon>
        <taxon>Pseudomonadati</taxon>
        <taxon>Bacteroidota</taxon>
        <taxon>Cytophagia</taxon>
        <taxon>Cytophagales</taxon>
        <taxon>Spirosomataceae</taxon>
        <taxon>Dyadobacter</taxon>
    </lineage>
</organism>
<reference evidence="3 4" key="1">
    <citation type="submission" date="2018-03" db="EMBL/GenBank/DDBJ databases">
        <title>Genomic Encyclopedia of Archaeal and Bacterial Type Strains, Phase II (KMG-II): from individual species to whole genera.</title>
        <authorList>
            <person name="Goeker M."/>
        </authorList>
    </citation>
    <scope>NUCLEOTIDE SEQUENCE [LARGE SCALE GENOMIC DNA]</scope>
    <source>
        <strain evidence="3 4">DSM 100346</strain>
    </source>
</reference>
<dbReference type="Proteomes" id="UP000245880">
    <property type="component" value="Unassembled WGS sequence"/>
</dbReference>
<keyword evidence="1" id="KW-0328">Glycosyltransferase</keyword>
<evidence type="ECO:0000256" key="1">
    <source>
        <dbReference type="ARBA" id="ARBA00022676"/>
    </source>
</evidence>
<evidence type="ECO:0000313" key="4">
    <source>
        <dbReference type="Proteomes" id="UP000245880"/>
    </source>
</evidence>
<name>A0A316BAS5_9BACT</name>
<accession>A0A316BAS5</accession>
<dbReference type="Pfam" id="PF00201">
    <property type="entry name" value="UDPGT"/>
    <property type="match status" value="1"/>
</dbReference>
<dbReference type="RefSeq" id="WP_109673494.1">
    <property type="nucleotide sequence ID" value="NZ_QGDT01000002.1"/>
</dbReference>
<protein>
    <submittedName>
        <fullName evidence="3">UDP:flavonoid glycosyltransferase YjiC (YdhE family)</fullName>
    </submittedName>
</protein>
<dbReference type="GO" id="GO:0008194">
    <property type="term" value="F:UDP-glycosyltransferase activity"/>
    <property type="evidence" value="ECO:0007669"/>
    <property type="project" value="InterPro"/>
</dbReference>
<keyword evidence="2 3" id="KW-0808">Transferase</keyword>